<evidence type="ECO:0000313" key="2">
    <source>
        <dbReference type="Proteomes" id="UP000249057"/>
    </source>
</evidence>
<evidence type="ECO:0000313" key="1">
    <source>
        <dbReference type="EMBL" id="RAH42254.1"/>
    </source>
</evidence>
<dbReference type="EMBL" id="KZ825376">
    <property type="protein sequence ID" value="RAH42254.1"/>
    <property type="molecule type" value="Genomic_DNA"/>
</dbReference>
<organism evidence="1 2">
    <name type="scientific">Aspergillus brunneoviolaceus CBS 621.78</name>
    <dbReference type="NCBI Taxonomy" id="1450534"/>
    <lineage>
        <taxon>Eukaryota</taxon>
        <taxon>Fungi</taxon>
        <taxon>Dikarya</taxon>
        <taxon>Ascomycota</taxon>
        <taxon>Pezizomycotina</taxon>
        <taxon>Eurotiomycetes</taxon>
        <taxon>Eurotiomycetidae</taxon>
        <taxon>Eurotiales</taxon>
        <taxon>Aspergillaceae</taxon>
        <taxon>Aspergillus</taxon>
        <taxon>Aspergillus subgen. Circumdati</taxon>
    </lineage>
</organism>
<sequence>MRSLSLLLAIVAFAASALALTITAPKAGDQVDFSKSYKFQWTTVSSDPDEVTLVLVNMASQPTVNKVITQNAKVSDGSYTVDMITGIPVANGYQLNAIANTTQNTGILSQSNQFNVTKVGKVETGKDTSNSTLSSSPSHTSQSAPISPTPTPTPTPTPSSPLSSSAHAHAHAHAPLSSSTYTSTRYKSRPCIYHKTSSPSSPSSSTIPSAFVRPATASATTATKTAASATASAGAAASAMTLSGPLAVLSALVMSIFAGAL</sequence>
<protein>
    <submittedName>
        <fullName evidence="1">Uncharacterized protein</fullName>
    </submittedName>
</protein>
<reference evidence="1" key="1">
    <citation type="submission" date="2018-02" db="EMBL/GenBank/DDBJ databases">
        <title>The genomes of Aspergillus section Nigri reveals drivers in fungal speciation.</title>
        <authorList>
            <consortium name="DOE Joint Genome Institute"/>
            <person name="Vesth T.C."/>
            <person name="Nybo J."/>
            <person name="Theobald S."/>
            <person name="Brandl J."/>
            <person name="Frisvad J.C."/>
            <person name="Nielsen K.F."/>
            <person name="Lyhne E.K."/>
            <person name="Kogle M.E."/>
            <person name="Kuo A."/>
            <person name="Riley R."/>
            <person name="Clum A."/>
            <person name="Nolan M."/>
            <person name="Lipzen A."/>
            <person name="Salamov A."/>
            <person name="Henrissat B."/>
            <person name="Wiebenga A."/>
            <person name="De vries R.P."/>
            <person name="Grigoriev I.V."/>
            <person name="Mortensen U.H."/>
            <person name="Andersen M.R."/>
            <person name="Baker S.E."/>
        </authorList>
    </citation>
    <scope>NUCLEOTIDE SEQUENCE</scope>
    <source>
        <strain evidence="1">CBS 621.78</strain>
    </source>
</reference>
<name>A0ACD1FZ53_9EURO</name>
<proteinExistence type="predicted"/>
<gene>
    <name evidence="1" type="ORF">BO95DRAFT_467058</name>
</gene>
<accession>A0ACD1FZ53</accession>
<keyword evidence="2" id="KW-1185">Reference proteome</keyword>
<dbReference type="Proteomes" id="UP000249057">
    <property type="component" value="Unassembled WGS sequence"/>
</dbReference>